<evidence type="ECO:0000259" key="10">
    <source>
        <dbReference type="PROSITE" id="PS00498"/>
    </source>
</evidence>
<feature type="compositionally biased region" description="Basic and acidic residues" evidence="8">
    <location>
        <begin position="161"/>
        <end position="175"/>
    </location>
</feature>
<evidence type="ECO:0000313" key="11">
    <source>
        <dbReference type="EMBL" id="TDZ61634.1"/>
    </source>
</evidence>
<dbReference type="Proteomes" id="UP000295703">
    <property type="component" value="Unassembled WGS sequence"/>
</dbReference>
<keyword evidence="3" id="KW-0479">Metal-binding</keyword>
<evidence type="ECO:0000256" key="2">
    <source>
        <dbReference type="ARBA" id="ARBA00011906"/>
    </source>
</evidence>
<feature type="compositionally biased region" description="Basic and acidic residues" evidence="8">
    <location>
        <begin position="192"/>
        <end position="201"/>
    </location>
</feature>
<comment type="catalytic activity">
    <reaction evidence="7">
        <text>L-tyrosine + O2 = L-dopaquinone + H2O</text>
        <dbReference type="Rhea" id="RHEA:18117"/>
        <dbReference type="ChEBI" id="CHEBI:15377"/>
        <dbReference type="ChEBI" id="CHEBI:15379"/>
        <dbReference type="ChEBI" id="CHEBI:57924"/>
        <dbReference type="ChEBI" id="CHEBI:58315"/>
        <dbReference type="EC" id="1.14.18.1"/>
    </reaction>
</comment>
<accession>A0A4R8RHV3</accession>
<dbReference type="PRINTS" id="PR00092">
    <property type="entry name" value="TYROSINASE"/>
</dbReference>
<evidence type="ECO:0000259" key="9">
    <source>
        <dbReference type="PROSITE" id="PS00497"/>
    </source>
</evidence>
<evidence type="ECO:0000256" key="8">
    <source>
        <dbReference type="SAM" id="MobiDB-lite"/>
    </source>
</evidence>
<dbReference type="SUPFAM" id="SSF48056">
    <property type="entry name" value="Di-copper centre-containing domain"/>
    <property type="match status" value="1"/>
</dbReference>
<feature type="region of interest" description="Disordered" evidence="8">
    <location>
        <begin position="534"/>
        <end position="554"/>
    </location>
</feature>
<comment type="caution">
    <text evidence="11">The sequence shown here is derived from an EMBL/GenBank/DDBJ whole genome shotgun (WGS) entry which is preliminary data.</text>
</comment>
<name>A0A4R8RHV3_COLTR</name>
<feature type="domain" description="Tyrosinase copper-binding" evidence="9">
    <location>
        <begin position="78"/>
        <end position="95"/>
    </location>
</feature>
<dbReference type="InterPro" id="IPR002227">
    <property type="entry name" value="Tyrosinase_Cu-bd"/>
</dbReference>
<proteinExistence type="inferred from homology"/>
<protein>
    <recommendedName>
        <fullName evidence="2">tyrosinase</fullName>
        <ecNumber evidence="2">1.14.18.1</ecNumber>
    </recommendedName>
</protein>
<evidence type="ECO:0000256" key="4">
    <source>
        <dbReference type="ARBA" id="ARBA00023008"/>
    </source>
</evidence>
<dbReference type="PROSITE" id="PS00497">
    <property type="entry name" value="TYROSINASE_1"/>
    <property type="match status" value="1"/>
</dbReference>
<comment type="similarity">
    <text evidence="1">Belongs to the tyrosinase family.</text>
</comment>
<keyword evidence="12" id="KW-1185">Reference proteome</keyword>
<dbReference type="EC" id="1.14.18.1" evidence="2"/>
<dbReference type="GO" id="GO:0046872">
    <property type="term" value="F:metal ion binding"/>
    <property type="evidence" value="ECO:0007669"/>
    <property type="project" value="UniProtKB-KW"/>
</dbReference>
<dbReference type="GO" id="GO:0004503">
    <property type="term" value="F:tyrosinase activity"/>
    <property type="evidence" value="ECO:0007669"/>
    <property type="project" value="UniProtKB-EC"/>
</dbReference>
<feature type="domain" description="Tyrosinase copper-binding" evidence="10">
    <location>
        <begin position="327"/>
        <end position="338"/>
    </location>
</feature>
<feature type="region of interest" description="Disordered" evidence="8">
    <location>
        <begin position="161"/>
        <end position="201"/>
    </location>
</feature>
<dbReference type="PANTHER" id="PTHR11474:SF76">
    <property type="entry name" value="SHKT DOMAIN-CONTAINING PROTEIN"/>
    <property type="match status" value="1"/>
</dbReference>
<evidence type="ECO:0000256" key="3">
    <source>
        <dbReference type="ARBA" id="ARBA00022723"/>
    </source>
</evidence>
<organism evidence="11 12">
    <name type="scientific">Colletotrichum trifolii</name>
    <dbReference type="NCBI Taxonomy" id="5466"/>
    <lineage>
        <taxon>Eukaryota</taxon>
        <taxon>Fungi</taxon>
        <taxon>Dikarya</taxon>
        <taxon>Ascomycota</taxon>
        <taxon>Pezizomycotina</taxon>
        <taxon>Sordariomycetes</taxon>
        <taxon>Hypocreomycetidae</taxon>
        <taxon>Glomerellales</taxon>
        <taxon>Glomerellaceae</taxon>
        <taxon>Colletotrichum</taxon>
        <taxon>Colletotrichum orbiculare species complex</taxon>
    </lineage>
</organism>
<reference evidence="11 12" key="1">
    <citation type="submission" date="2018-12" db="EMBL/GenBank/DDBJ databases">
        <title>Genome sequence and assembly of Colletotrichum trifolii.</title>
        <authorList>
            <person name="Gan P."/>
            <person name="Shirasu K."/>
        </authorList>
    </citation>
    <scope>NUCLEOTIDE SEQUENCE [LARGE SCALE GENOMIC DNA]</scope>
    <source>
        <strain evidence="11 12">543-2</strain>
    </source>
</reference>
<dbReference type="InterPro" id="IPR050316">
    <property type="entry name" value="Tyrosinase/Hemocyanin"/>
</dbReference>
<evidence type="ECO:0000256" key="5">
    <source>
        <dbReference type="ARBA" id="ARBA00023101"/>
    </source>
</evidence>
<dbReference type="EMBL" id="RYZW01000030">
    <property type="protein sequence ID" value="TDZ61634.1"/>
    <property type="molecule type" value="Genomic_DNA"/>
</dbReference>
<dbReference type="AlphaFoldDB" id="A0A4R8RHV3"/>
<keyword evidence="5" id="KW-0470">Melanin biosynthesis</keyword>
<evidence type="ECO:0000256" key="7">
    <source>
        <dbReference type="ARBA" id="ARBA00048881"/>
    </source>
</evidence>
<evidence type="ECO:0000313" key="12">
    <source>
        <dbReference type="Proteomes" id="UP000295703"/>
    </source>
</evidence>
<dbReference type="GO" id="GO:0042438">
    <property type="term" value="P:melanin biosynthetic process"/>
    <property type="evidence" value="ECO:0007669"/>
    <property type="project" value="UniProtKB-KW"/>
</dbReference>
<gene>
    <name evidence="11" type="primary">melO</name>
    <name evidence="11" type="ORF">CTRI78_v004280</name>
</gene>
<dbReference type="InterPro" id="IPR008922">
    <property type="entry name" value="Di-copper_centre_dom_sf"/>
</dbReference>
<dbReference type="STRING" id="5466.A0A4R8RHV3"/>
<evidence type="ECO:0000256" key="6">
    <source>
        <dbReference type="ARBA" id="ARBA00048233"/>
    </source>
</evidence>
<comment type="catalytic activity">
    <reaction evidence="6">
        <text>2 L-dopa + O2 = 2 L-dopaquinone + 2 H2O</text>
        <dbReference type="Rhea" id="RHEA:34287"/>
        <dbReference type="ChEBI" id="CHEBI:15377"/>
        <dbReference type="ChEBI" id="CHEBI:15379"/>
        <dbReference type="ChEBI" id="CHEBI:57504"/>
        <dbReference type="ChEBI" id="CHEBI:57924"/>
        <dbReference type="EC" id="1.14.18.1"/>
    </reaction>
</comment>
<dbReference type="PANTHER" id="PTHR11474">
    <property type="entry name" value="TYROSINASE FAMILY MEMBER"/>
    <property type="match status" value="1"/>
</dbReference>
<evidence type="ECO:0000256" key="1">
    <source>
        <dbReference type="ARBA" id="ARBA00009928"/>
    </source>
</evidence>
<keyword evidence="4" id="KW-0186">Copper</keyword>
<dbReference type="PROSITE" id="PS00498">
    <property type="entry name" value="TYROSINASE_2"/>
    <property type="match status" value="1"/>
</dbReference>
<dbReference type="Pfam" id="PF00264">
    <property type="entry name" value="Tyrosinase"/>
    <property type="match status" value="1"/>
</dbReference>
<dbReference type="Gene3D" id="1.10.1280.10">
    <property type="entry name" value="Di-copper center containing domain from catechol oxidase"/>
    <property type="match status" value="1"/>
</dbReference>
<sequence length="554" mass="61943">MSGAPRIRPSLQVLCTDYFEGKVQPLENLIVAFRKIQALPASHDDSFFTIAGYHGEPFVQEDPDFKPDSKWWGGWCQHNTVLFPTWHRAYLLRLEEALRNALPDADIALPYWDQCDAVNEDRDPIPWILTAPVLPKPVEGDVSNDVSNPLYSYTLKASIADNHHDGDKDPKRYTKPEGYQTVRYPQSGLVGNDRDRAETEDHNTKYGDAAENAQHLNNNVKAWLRGTQVIDTSGGQNEIPLTTSLASRYRLCLEAEEYTAFSNNASNKARINHLASQGTKTFSVALEDGHNGMHLAVGGFFQLDRSNADPIRGANGDMGENETASFDPIFYFHHAFIDYLFWKWQQKHHFEERGSLTLLSDSQLLVLDDRHKPGDQAANGLHSLGSPDLPFGHTLTLDTPLKPFRSMTDGWHTSNSVTDIRALGYDYAPGSFDKTLHRAPLDDTQDLFALARVAGLDRVAYEGSFVIRTYAKIDGKKVEVGREAVLSRWSVNNCGNCRNHLDADAYVPITKDLGKAIGMDSEKDVASKLSVEIQSRNPGHRQDRNGTSPVIRPL</sequence>